<dbReference type="SUPFAM" id="SSF110997">
    <property type="entry name" value="Sporulation related repeat"/>
    <property type="match status" value="1"/>
</dbReference>
<dbReference type="AlphaFoldDB" id="A0A975KBE5"/>
<evidence type="ECO:0000256" key="2">
    <source>
        <dbReference type="SAM" id="SignalP"/>
    </source>
</evidence>
<keyword evidence="5" id="KW-1185">Reference proteome</keyword>
<feature type="signal peptide" evidence="2">
    <location>
        <begin position="1"/>
        <end position="27"/>
    </location>
</feature>
<reference evidence="4" key="1">
    <citation type="submission" date="2021-04" db="EMBL/GenBank/DDBJ databases">
        <title>Isolation of p-tert-butylphenol degrading bacteria Sphingobium phenoxybenzoativorans Tas13 from active sludge.</title>
        <authorList>
            <person name="Li Y."/>
        </authorList>
    </citation>
    <scope>NUCLEOTIDE SEQUENCE</scope>
    <source>
        <strain evidence="4">Tas13</strain>
    </source>
</reference>
<keyword evidence="2" id="KW-0732">Signal</keyword>
<feature type="compositionally biased region" description="Pro residues" evidence="1">
    <location>
        <begin position="338"/>
        <end position="354"/>
    </location>
</feature>
<feature type="domain" description="SPOR" evidence="3">
    <location>
        <begin position="504"/>
        <end position="584"/>
    </location>
</feature>
<sequence>MAFRHATLAAALLFASLGAGQPHRAVAQDQTVSQLDLQRPQDVNTLNGHLARLAENPRDVTALIGAGEAALALDDARAATGFLARANEISPNNGRIKAGLGHAMLDMQNPGEALKLFGEASRLGFPDTGFLSDRGLARDLTGDTAGAQKDYQAALRAAPEDAELIRRYAVSLGISGQLDASEKVLKPLLYKGDRGAWRDRAFILAMNGRRDEARDIAGRTMPARLAVAIQPYLDRMQALTPAQRAAAVQFGNFPSEVRMAAVQPQQPVVQPVAPQKPVAETAADQRAARKAEKRKQQEARKAAEAAARTAATAPRQPQKTAIAAATPAASPSARIEPQPVPPAPPPMAPNPAPPLVAKAADPAPQAQPTPQAQPAQQLAAADAPRPIQGPPAPEPALVSATPTAASESRAPAVPPPASSPPPAPPTQIAARTLADIMRELQVPDAEKQANAEAVNLAELEMIQQQRKTAKAVAAEKARADATAKAKAAADAKAKAEAAEKARLAKNPSRNWVQVGTGRNLSALAFTMKGLRKKYESLAAKDAWTASWGQTNRLIVGPFGSFDKAKEYEERLKKAGADAFAWRSDAGEAVDKLAN</sequence>
<evidence type="ECO:0000259" key="3">
    <source>
        <dbReference type="PROSITE" id="PS51724"/>
    </source>
</evidence>
<accession>A0A975KBE5</accession>
<feature type="compositionally biased region" description="Pro residues" evidence="1">
    <location>
        <begin position="412"/>
        <end position="425"/>
    </location>
</feature>
<feature type="compositionally biased region" description="Low complexity" evidence="1">
    <location>
        <begin position="304"/>
        <end position="313"/>
    </location>
</feature>
<dbReference type="KEGG" id="spph:KFK14_15485"/>
<feature type="compositionally biased region" description="Basic and acidic residues" evidence="1">
    <location>
        <begin position="286"/>
        <end position="303"/>
    </location>
</feature>
<gene>
    <name evidence="4" type="ORF">KFK14_15485</name>
</gene>
<feature type="chain" id="PRO_5037377141" evidence="2">
    <location>
        <begin position="28"/>
        <end position="594"/>
    </location>
</feature>
<dbReference type="EMBL" id="CP073910">
    <property type="protein sequence ID" value="QUT08288.1"/>
    <property type="molecule type" value="Genomic_DNA"/>
</dbReference>
<dbReference type="SUPFAM" id="SSF48452">
    <property type="entry name" value="TPR-like"/>
    <property type="match status" value="1"/>
</dbReference>
<feature type="compositionally biased region" description="Low complexity" evidence="1">
    <location>
        <begin position="357"/>
        <end position="384"/>
    </location>
</feature>
<dbReference type="InterPro" id="IPR011990">
    <property type="entry name" value="TPR-like_helical_dom_sf"/>
</dbReference>
<evidence type="ECO:0000313" key="5">
    <source>
        <dbReference type="Proteomes" id="UP000681425"/>
    </source>
</evidence>
<dbReference type="InterPro" id="IPR007730">
    <property type="entry name" value="SPOR-like_dom"/>
</dbReference>
<feature type="compositionally biased region" description="Low complexity" evidence="1">
    <location>
        <begin position="267"/>
        <end position="285"/>
    </location>
</feature>
<name>A0A975KBE5_9SPHN</name>
<feature type="region of interest" description="Disordered" evidence="1">
    <location>
        <begin position="267"/>
        <end position="448"/>
    </location>
</feature>
<dbReference type="Proteomes" id="UP000681425">
    <property type="component" value="Chromosome"/>
</dbReference>
<proteinExistence type="predicted"/>
<dbReference type="Pfam" id="PF05036">
    <property type="entry name" value="SPOR"/>
    <property type="match status" value="1"/>
</dbReference>
<dbReference type="PROSITE" id="PS51724">
    <property type="entry name" value="SPOR"/>
    <property type="match status" value="1"/>
</dbReference>
<feature type="compositionally biased region" description="Low complexity" evidence="1">
    <location>
        <begin position="320"/>
        <end position="333"/>
    </location>
</feature>
<evidence type="ECO:0000313" key="4">
    <source>
        <dbReference type="EMBL" id="QUT08288.1"/>
    </source>
</evidence>
<organism evidence="4 5">
    <name type="scientific">Sphingobium phenoxybenzoativorans</name>
    <dbReference type="NCBI Taxonomy" id="1592790"/>
    <lineage>
        <taxon>Bacteria</taxon>
        <taxon>Pseudomonadati</taxon>
        <taxon>Pseudomonadota</taxon>
        <taxon>Alphaproteobacteria</taxon>
        <taxon>Sphingomonadales</taxon>
        <taxon>Sphingomonadaceae</taxon>
        <taxon>Sphingobium</taxon>
    </lineage>
</organism>
<protein>
    <submittedName>
        <fullName evidence="4">SPOR domain-containing protein</fullName>
    </submittedName>
</protein>
<dbReference type="GO" id="GO:0042834">
    <property type="term" value="F:peptidoglycan binding"/>
    <property type="evidence" value="ECO:0007669"/>
    <property type="project" value="InterPro"/>
</dbReference>
<dbReference type="Gene3D" id="1.25.40.10">
    <property type="entry name" value="Tetratricopeptide repeat domain"/>
    <property type="match status" value="1"/>
</dbReference>
<dbReference type="InterPro" id="IPR036680">
    <property type="entry name" value="SPOR-like_sf"/>
</dbReference>
<evidence type="ECO:0000256" key="1">
    <source>
        <dbReference type="SAM" id="MobiDB-lite"/>
    </source>
</evidence>